<dbReference type="GO" id="GO:0005737">
    <property type="term" value="C:cytoplasm"/>
    <property type="evidence" value="ECO:0007669"/>
    <property type="project" value="TreeGrafter"/>
</dbReference>
<evidence type="ECO:0000259" key="5">
    <source>
        <dbReference type="PROSITE" id="PS50040"/>
    </source>
</evidence>
<dbReference type="FunFam" id="1.20.1050.10:FF:000006">
    <property type="entry name" value="Elongation factor 1 gamma"/>
    <property type="match status" value="1"/>
</dbReference>
<keyword evidence="1 3" id="KW-0251">Elongation factor</keyword>
<feature type="domain" description="EF-1-gamma C-terminal" evidence="5">
    <location>
        <begin position="254"/>
        <end position="418"/>
    </location>
</feature>
<reference evidence="8" key="1">
    <citation type="submission" date="2021-01" db="EMBL/GenBank/DDBJ databases">
        <authorList>
            <person name="Corre E."/>
            <person name="Pelletier E."/>
            <person name="Niang G."/>
            <person name="Scheremetjew M."/>
            <person name="Finn R."/>
            <person name="Kale V."/>
            <person name="Holt S."/>
            <person name="Cochrane G."/>
            <person name="Meng A."/>
            <person name="Brown T."/>
            <person name="Cohen L."/>
        </authorList>
    </citation>
    <scope>NUCLEOTIDE SEQUENCE</scope>
    <source>
        <strain evidence="8">SAG 36.94</strain>
    </source>
</reference>
<dbReference type="InterPro" id="IPR036282">
    <property type="entry name" value="Glutathione-S-Trfase_C_sf"/>
</dbReference>
<dbReference type="GO" id="GO:0003746">
    <property type="term" value="F:translation elongation factor activity"/>
    <property type="evidence" value="ECO:0007669"/>
    <property type="project" value="UniProtKB-UniRule"/>
</dbReference>
<dbReference type="InterPro" id="IPR010987">
    <property type="entry name" value="Glutathione-S-Trfase_C-like"/>
</dbReference>
<feature type="region of interest" description="Disordered" evidence="4">
    <location>
        <begin position="220"/>
        <end position="261"/>
    </location>
</feature>
<dbReference type="InterPro" id="IPR050802">
    <property type="entry name" value="EF-GSTs"/>
</dbReference>
<dbReference type="InterPro" id="IPR004046">
    <property type="entry name" value="GST_C"/>
</dbReference>
<dbReference type="InterPro" id="IPR036249">
    <property type="entry name" value="Thioredoxin-like_sf"/>
</dbReference>
<dbReference type="InterPro" id="IPR036433">
    <property type="entry name" value="EF1B_G_C_sf"/>
</dbReference>
<dbReference type="Gene3D" id="1.20.1050.10">
    <property type="match status" value="1"/>
</dbReference>
<dbReference type="SMART" id="SM01183">
    <property type="entry name" value="EF1G"/>
    <property type="match status" value="1"/>
</dbReference>
<dbReference type="PANTHER" id="PTHR43986">
    <property type="entry name" value="ELONGATION FACTOR 1-GAMMA"/>
    <property type="match status" value="1"/>
</dbReference>
<name>A0A7S1TG37_9RHOD</name>
<feature type="domain" description="GST C-terminal" evidence="7">
    <location>
        <begin position="87"/>
        <end position="226"/>
    </location>
</feature>
<accession>A0A7S1TG37</accession>
<evidence type="ECO:0000256" key="2">
    <source>
        <dbReference type="ARBA" id="ARBA00022917"/>
    </source>
</evidence>
<dbReference type="Pfam" id="PF02798">
    <property type="entry name" value="GST_N"/>
    <property type="match status" value="1"/>
</dbReference>
<keyword evidence="2 3" id="KW-0648">Protein biosynthesis</keyword>
<dbReference type="InterPro" id="IPR040079">
    <property type="entry name" value="Glutathione_S-Trfase"/>
</dbReference>
<evidence type="ECO:0000256" key="4">
    <source>
        <dbReference type="SAM" id="MobiDB-lite"/>
    </source>
</evidence>
<dbReference type="PROSITE" id="PS50405">
    <property type="entry name" value="GST_CTER"/>
    <property type="match status" value="1"/>
</dbReference>
<dbReference type="InterPro" id="IPR001662">
    <property type="entry name" value="EF1B_G_C"/>
</dbReference>
<dbReference type="Gene3D" id="3.30.70.1010">
    <property type="entry name" value="Translation elongation factor EF1B, gamma chain, conserved domain"/>
    <property type="match status" value="1"/>
</dbReference>
<feature type="domain" description="GST N-terminal" evidence="6">
    <location>
        <begin position="2"/>
        <end position="82"/>
    </location>
</feature>
<evidence type="ECO:0000313" key="8">
    <source>
        <dbReference type="EMBL" id="CAD9234777.1"/>
    </source>
</evidence>
<dbReference type="InterPro" id="IPR004045">
    <property type="entry name" value="Glutathione_S-Trfase_N"/>
</dbReference>
<gene>
    <name evidence="8" type="ORF">CCAE0312_LOCUS6867</name>
</gene>
<proteinExistence type="predicted"/>
<evidence type="ECO:0000256" key="3">
    <source>
        <dbReference type="PROSITE-ProRule" id="PRU00519"/>
    </source>
</evidence>
<evidence type="ECO:0000259" key="7">
    <source>
        <dbReference type="PROSITE" id="PS50405"/>
    </source>
</evidence>
<dbReference type="SUPFAM" id="SSF52833">
    <property type="entry name" value="Thioredoxin-like"/>
    <property type="match status" value="1"/>
</dbReference>
<dbReference type="SFLD" id="SFLDS00019">
    <property type="entry name" value="Glutathione_Transferase_(cytos"/>
    <property type="match status" value="1"/>
</dbReference>
<dbReference type="Pfam" id="PF00647">
    <property type="entry name" value="EF1G"/>
    <property type="match status" value="1"/>
</dbReference>
<dbReference type="AlphaFoldDB" id="A0A7S1TG37"/>
<dbReference type="Gene3D" id="3.40.30.10">
    <property type="entry name" value="Glutaredoxin"/>
    <property type="match status" value="1"/>
</dbReference>
<dbReference type="EMBL" id="HBGH01012335">
    <property type="protein sequence ID" value="CAD9234777.1"/>
    <property type="molecule type" value="Transcribed_RNA"/>
</dbReference>
<evidence type="ECO:0008006" key="9">
    <source>
        <dbReference type="Google" id="ProtNLM"/>
    </source>
</evidence>
<dbReference type="SUPFAM" id="SSF89942">
    <property type="entry name" value="eEF1-gamma domain"/>
    <property type="match status" value="1"/>
</dbReference>
<evidence type="ECO:0000256" key="1">
    <source>
        <dbReference type="ARBA" id="ARBA00022768"/>
    </source>
</evidence>
<protein>
    <recommendedName>
        <fullName evidence="9">Elongation factor 1-gamma</fullName>
    </recommendedName>
</protein>
<sequence>MTSLELLTYDGQFVSNGIKIAAKYCEVDLKLVTKNPGVSATDADVLCCNPIGRLPVLRGDGVRLFESSSIARFIAAIRPEKGLLGKGVVEAAVVDQWVSAAGTELTSKYGSLVFPYLFPSMFPYVESTVKAETGQVLRVLGGMDRCLESRTFLASERITLADIVMVSALFPFFTTILTPDVRSKYRNVSRWYNTCINQREFVDILGEPKYCESAPVIPSAEPKTPAVADASARPSAPAEEPKDTAAAAPKENKPKHPLELLPPTPFVLDEWKRQYSNTDTRSAALPWFFENFDPQGYSIFYCNYKYSNELAKTFMAANLISGWFQRVEHLRKYMFGSVHVFGASGEPGSVAISGVWIFRGPEIPAEIVEDGTDGECYEWRRLDLSNADDKALFEDYCAWDGEFKGGSDKPFNQGKTFK</sequence>
<organism evidence="8">
    <name type="scientific">Compsopogon caeruleus</name>
    <dbReference type="NCBI Taxonomy" id="31354"/>
    <lineage>
        <taxon>Eukaryota</taxon>
        <taxon>Rhodophyta</taxon>
        <taxon>Compsopogonophyceae</taxon>
        <taxon>Compsopogonales</taxon>
        <taxon>Compsopogonaceae</taxon>
        <taxon>Compsopogon</taxon>
    </lineage>
</organism>
<dbReference type="PROSITE" id="PS50040">
    <property type="entry name" value="EF1G_C"/>
    <property type="match status" value="1"/>
</dbReference>
<dbReference type="FunFam" id="3.30.70.1010:FF:000001">
    <property type="entry name" value="Elongation factor 1-gamma 1"/>
    <property type="match status" value="1"/>
</dbReference>
<dbReference type="PANTHER" id="PTHR43986:SF1">
    <property type="entry name" value="ELONGATION FACTOR 1-GAMMA"/>
    <property type="match status" value="1"/>
</dbReference>
<dbReference type="PROSITE" id="PS50404">
    <property type="entry name" value="GST_NTER"/>
    <property type="match status" value="1"/>
</dbReference>
<evidence type="ECO:0000259" key="6">
    <source>
        <dbReference type="PROSITE" id="PS50404"/>
    </source>
</evidence>
<dbReference type="GO" id="GO:0005634">
    <property type="term" value="C:nucleus"/>
    <property type="evidence" value="ECO:0007669"/>
    <property type="project" value="TreeGrafter"/>
</dbReference>
<dbReference type="CDD" id="cd03181">
    <property type="entry name" value="GST_C_EF1Bgamma_like"/>
    <property type="match status" value="1"/>
</dbReference>
<dbReference type="Pfam" id="PF00043">
    <property type="entry name" value="GST_C"/>
    <property type="match status" value="1"/>
</dbReference>
<dbReference type="SUPFAM" id="SSF47616">
    <property type="entry name" value="GST C-terminal domain-like"/>
    <property type="match status" value="1"/>
</dbReference>
<feature type="compositionally biased region" description="Low complexity" evidence="4">
    <location>
        <begin position="225"/>
        <end position="238"/>
    </location>
</feature>